<dbReference type="RefSeq" id="WP_088074161.1">
    <property type="nucleotide sequence ID" value="NZ_JAHQCR010000054.1"/>
</dbReference>
<evidence type="ECO:0000256" key="5">
    <source>
        <dbReference type="ARBA" id="ARBA00022833"/>
    </source>
</evidence>
<comment type="caution">
    <text evidence="8">The sequence shown here is derived from an EMBL/GenBank/DDBJ whole genome shotgun (WGS) entry which is preliminary data.</text>
</comment>
<keyword evidence="4" id="KW-0479">Metal-binding</keyword>
<protein>
    <recommendedName>
        <fullName evidence="3">carbonic anhydrase</fullName>
        <ecNumber evidence="3">4.2.1.1</ecNumber>
    </recommendedName>
</protein>
<evidence type="ECO:0000256" key="6">
    <source>
        <dbReference type="ARBA" id="ARBA00023239"/>
    </source>
</evidence>
<evidence type="ECO:0000256" key="2">
    <source>
        <dbReference type="ARBA" id="ARBA00006217"/>
    </source>
</evidence>
<dbReference type="EMBL" id="JAHQCR010000054">
    <property type="protein sequence ID" value="MBU9722598.1"/>
    <property type="molecule type" value="Genomic_DNA"/>
</dbReference>
<dbReference type="PANTHER" id="PTHR11002">
    <property type="entry name" value="CARBONIC ANHYDRASE"/>
    <property type="match status" value="1"/>
</dbReference>
<keyword evidence="9" id="KW-1185">Reference proteome</keyword>
<comment type="catalytic activity">
    <reaction evidence="7">
        <text>hydrogencarbonate + H(+) = CO2 + H2O</text>
        <dbReference type="Rhea" id="RHEA:10748"/>
        <dbReference type="ChEBI" id="CHEBI:15377"/>
        <dbReference type="ChEBI" id="CHEBI:15378"/>
        <dbReference type="ChEBI" id="CHEBI:16526"/>
        <dbReference type="ChEBI" id="CHEBI:17544"/>
        <dbReference type="EC" id="4.2.1.1"/>
    </reaction>
</comment>
<dbReference type="SUPFAM" id="SSF53056">
    <property type="entry name" value="beta-carbonic anhydrase, cab"/>
    <property type="match status" value="1"/>
</dbReference>
<comment type="cofactor">
    <cofactor evidence="1">
        <name>Zn(2+)</name>
        <dbReference type="ChEBI" id="CHEBI:29105"/>
    </cofactor>
</comment>
<dbReference type="Proteomes" id="UP000790580">
    <property type="component" value="Unassembled WGS sequence"/>
</dbReference>
<dbReference type="InterPro" id="IPR015892">
    <property type="entry name" value="Carbonic_anhydrase_CS"/>
</dbReference>
<dbReference type="Gene3D" id="3.40.1050.10">
    <property type="entry name" value="Carbonic anhydrase"/>
    <property type="match status" value="1"/>
</dbReference>
<dbReference type="PANTHER" id="PTHR11002:SF76">
    <property type="entry name" value="CARBONIC ANHYDRASE"/>
    <property type="match status" value="1"/>
</dbReference>
<evidence type="ECO:0000313" key="8">
    <source>
        <dbReference type="EMBL" id="MBU9722598.1"/>
    </source>
</evidence>
<sequence length="183" mass="20847">MEDMMLKEKNEAFIQNIKKVEPAYFDELKKGQHPEYFVLACSDSRVSPSVITQMPLGKLFVHRNIANQVAEQDESFSASLYYALKHLKVKKIVIQGHTDCGGVKAARNDNDESELRGWLGNIKRSLPEKGNSETCSLEDLTKINVLEQVKHLKEHPIYQEYGEGIEIIGCLFHVETGLIEWIN</sequence>
<keyword evidence="5" id="KW-0862">Zinc</keyword>
<comment type="similarity">
    <text evidence="2">Belongs to the beta-class carbonic anhydrase family.</text>
</comment>
<reference evidence="8 9" key="1">
    <citation type="submission" date="2021-06" db="EMBL/GenBank/DDBJ databases">
        <title>Bacillus sp. RD4P76, an endophyte from a halophyte.</title>
        <authorList>
            <person name="Sun J.-Q."/>
        </authorList>
    </citation>
    <scope>NUCLEOTIDE SEQUENCE [LARGE SCALE GENOMIC DNA]</scope>
    <source>
        <strain evidence="8 9">JCM 17098</strain>
    </source>
</reference>
<organism evidence="8 9">
    <name type="scientific">Evansella alkalicola</name>
    <dbReference type="NCBI Taxonomy" id="745819"/>
    <lineage>
        <taxon>Bacteria</taxon>
        <taxon>Bacillati</taxon>
        <taxon>Bacillota</taxon>
        <taxon>Bacilli</taxon>
        <taxon>Bacillales</taxon>
        <taxon>Bacillaceae</taxon>
        <taxon>Evansella</taxon>
    </lineage>
</organism>
<proteinExistence type="inferred from homology"/>
<name>A0ABS6JVT2_9BACI</name>
<keyword evidence="6" id="KW-0456">Lyase</keyword>
<dbReference type="PROSITE" id="PS00704">
    <property type="entry name" value="PROK_CO2_ANHYDRASE_1"/>
    <property type="match status" value="1"/>
</dbReference>
<evidence type="ECO:0000313" key="9">
    <source>
        <dbReference type="Proteomes" id="UP000790580"/>
    </source>
</evidence>
<gene>
    <name evidence="8" type="ORF">KS407_14270</name>
</gene>
<evidence type="ECO:0000256" key="1">
    <source>
        <dbReference type="ARBA" id="ARBA00001947"/>
    </source>
</evidence>
<accession>A0ABS6JVT2</accession>
<dbReference type="EC" id="4.2.1.1" evidence="3"/>
<evidence type="ECO:0000256" key="4">
    <source>
        <dbReference type="ARBA" id="ARBA00022723"/>
    </source>
</evidence>
<dbReference type="InterPro" id="IPR036874">
    <property type="entry name" value="Carbonic_anhydrase_sf"/>
</dbReference>
<dbReference type="SMART" id="SM00947">
    <property type="entry name" value="Pro_CA"/>
    <property type="match status" value="1"/>
</dbReference>
<dbReference type="InterPro" id="IPR001765">
    <property type="entry name" value="Carbonic_anhydrase"/>
</dbReference>
<dbReference type="Pfam" id="PF00484">
    <property type="entry name" value="Pro_CA"/>
    <property type="match status" value="1"/>
</dbReference>
<evidence type="ECO:0000256" key="3">
    <source>
        <dbReference type="ARBA" id="ARBA00012925"/>
    </source>
</evidence>
<evidence type="ECO:0000256" key="7">
    <source>
        <dbReference type="ARBA" id="ARBA00048348"/>
    </source>
</evidence>